<dbReference type="EMBL" id="CP042912">
    <property type="protein sequence ID" value="QEG24049.1"/>
    <property type="molecule type" value="Genomic_DNA"/>
</dbReference>
<dbReference type="InterPro" id="IPR024320">
    <property type="entry name" value="LPG_synthase_C"/>
</dbReference>
<dbReference type="GO" id="GO:0005886">
    <property type="term" value="C:plasma membrane"/>
    <property type="evidence" value="ECO:0007669"/>
    <property type="project" value="UniProtKB-SubCell"/>
</dbReference>
<dbReference type="GO" id="GO:0050071">
    <property type="term" value="F:phosphatidylglycerol lysyltransferase activity"/>
    <property type="evidence" value="ECO:0007669"/>
    <property type="project" value="UniProtKB-EC"/>
</dbReference>
<dbReference type="InterPro" id="IPR051211">
    <property type="entry name" value="PG_lysyltransferase"/>
</dbReference>
<keyword evidence="8" id="KW-1185">Reference proteome</keyword>
<keyword evidence="5" id="KW-0472">Membrane</keyword>
<dbReference type="PANTHER" id="PTHR34697">
    <property type="entry name" value="PHOSPHATIDYLGLYCEROL LYSYLTRANSFERASE"/>
    <property type="match status" value="1"/>
</dbReference>
<proteinExistence type="predicted"/>
<sequence>MNHFKKSESSAPSGTKYLAFAEDQLPLEFRLQIVRRYGSETLSFASAIQSGLCHFANQSGYLAFQKKYGHTFVLGDPVVAPHEMDSIIDEFLKQHRNVTFCQISESVAGKLNRRKYWVNELGFDSRLDLDSYDFAGKEKERFRYASNWLNRRGFEIRELELTDDVQGEIRDLNEQWIGTRTVRKETAFLNRPMEFINQPDVRRFFLVDAAGKIQAFVFFDPMYLNDQVIGYVTTFKRRHPDAPSVAEQGICKEAIETFKREGKAVVRLGLSPFAGISDDRFRYNWLLKYVLRYYYRAGWVNRYFFNLRGHAEFKKRFRGENEKAYFASPGWVNDVRLFALIRLCKIL</sequence>
<keyword evidence="2" id="KW-1003">Cell membrane</keyword>
<keyword evidence="7" id="KW-0012">Acyltransferase</keyword>
<feature type="domain" description="Phosphatidylglycerol lysyltransferase C-terminal" evidence="6">
    <location>
        <begin position="34"/>
        <end position="327"/>
    </location>
</feature>
<dbReference type="EC" id="2.3.2.3" evidence="7"/>
<evidence type="ECO:0000313" key="8">
    <source>
        <dbReference type="Proteomes" id="UP000322214"/>
    </source>
</evidence>
<evidence type="ECO:0000256" key="4">
    <source>
        <dbReference type="ARBA" id="ARBA00022989"/>
    </source>
</evidence>
<accession>A0A5B9PEU0</accession>
<protein>
    <submittedName>
        <fullName evidence="7">Phosphatidylglycerol lysyltransferase</fullName>
        <ecNumber evidence="7">2.3.2.3</ecNumber>
    </submittedName>
</protein>
<dbReference type="OrthoDB" id="181459at2"/>
<dbReference type="RefSeq" id="WP_075082400.1">
    <property type="nucleotide sequence ID" value="NZ_CP042912.1"/>
</dbReference>
<dbReference type="AlphaFoldDB" id="A0A5B9PEU0"/>
<gene>
    <name evidence="7" type="primary">mprF_2</name>
    <name evidence="7" type="ORF">MFFC18_39650</name>
</gene>
<evidence type="ECO:0000256" key="2">
    <source>
        <dbReference type="ARBA" id="ARBA00022475"/>
    </source>
</evidence>
<reference evidence="7 8" key="1">
    <citation type="submission" date="2019-08" db="EMBL/GenBank/DDBJ databases">
        <title>Deep-cultivation of Planctomycetes and their phenomic and genomic characterization uncovers novel biology.</title>
        <authorList>
            <person name="Wiegand S."/>
            <person name="Jogler M."/>
            <person name="Boedeker C."/>
            <person name="Pinto D."/>
            <person name="Vollmers J."/>
            <person name="Rivas-Marin E."/>
            <person name="Kohn T."/>
            <person name="Peeters S.H."/>
            <person name="Heuer A."/>
            <person name="Rast P."/>
            <person name="Oberbeckmann S."/>
            <person name="Bunk B."/>
            <person name="Jeske O."/>
            <person name="Meyerdierks A."/>
            <person name="Storesund J.E."/>
            <person name="Kallscheuer N."/>
            <person name="Luecker S."/>
            <person name="Lage O.M."/>
            <person name="Pohl T."/>
            <person name="Merkel B.J."/>
            <person name="Hornburger P."/>
            <person name="Mueller R.-W."/>
            <person name="Bruemmer F."/>
            <person name="Labrenz M."/>
            <person name="Spormann A.M."/>
            <person name="Op den Camp H."/>
            <person name="Overmann J."/>
            <person name="Amann R."/>
            <person name="Jetten M.S.M."/>
            <person name="Mascher T."/>
            <person name="Medema M.H."/>
            <person name="Devos D.P."/>
            <person name="Kaster A.-K."/>
            <person name="Ovreas L."/>
            <person name="Rohde M."/>
            <person name="Galperin M.Y."/>
            <person name="Jogler C."/>
        </authorList>
    </citation>
    <scope>NUCLEOTIDE SEQUENCE [LARGE SCALE GENOMIC DNA]</scope>
    <source>
        <strain evidence="7 8">FC18</strain>
    </source>
</reference>
<evidence type="ECO:0000313" key="7">
    <source>
        <dbReference type="EMBL" id="QEG24049.1"/>
    </source>
</evidence>
<keyword evidence="4" id="KW-1133">Transmembrane helix</keyword>
<evidence type="ECO:0000256" key="1">
    <source>
        <dbReference type="ARBA" id="ARBA00004651"/>
    </source>
</evidence>
<evidence type="ECO:0000256" key="5">
    <source>
        <dbReference type="ARBA" id="ARBA00023136"/>
    </source>
</evidence>
<evidence type="ECO:0000259" key="6">
    <source>
        <dbReference type="Pfam" id="PF09924"/>
    </source>
</evidence>
<keyword evidence="7" id="KW-0808">Transferase</keyword>
<dbReference type="KEGG" id="mff:MFFC18_39650"/>
<dbReference type="GO" id="GO:0055091">
    <property type="term" value="P:phospholipid homeostasis"/>
    <property type="evidence" value="ECO:0007669"/>
    <property type="project" value="TreeGrafter"/>
</dbReference>
<comment type="subcellular location">
    <subcellularLocation>
        <location evidence="1">Cell membrane</location>
        <topology evidence="1">Multi-pass membrane protein</topology>
    </subcellularLocation>
</comment>
<dbReference type="Proteomes" id="UP000322214">
    <property type="component" value="Chromosome"/>
</dbReference>
<dbReference type="Pfam" id="PF09924">
    <property type="entry name" value="LPG_synthase_C"/>
    <property type="match status" value="1"/>
</dbReference>
<name>A0A5B9PEU0_9BACT</name>
<dbReference type="PANTHER" id="PTHR34697:SF2">
    <property type="entry name" value="PHOSPHATIDYLGLYCEROL LYSYLTRANSFERASE"/>
    <property type="match status" value="1"/>
</dbReference>
<evidence type="ECO:0000256" key="3">
    <source>
        <dbReference type="ARBA" id="ARBA00022692"/>
    </source>
</evidence>
<organism evidence="7 8">
    <name type="scientific">Mariniblastus fucicola</name>
    <dbReference type="NCBI Taxonomy" id="980251"/>
    <lineage>
        <taxon>Bacteria</taxon>
        <taxon>Pseudomonadati</taxon>
        <taxon>Planctomycetota</taxon>
        <taxon>Planctomycetia</taxon>
        <taxon>Pirellulales</taxon>
        <taxon>Pirellulaceae</taxon>
        <taxon>Mariniblastus</taxon>
    </lineage>
</organism>
<keyword evidence="3" id="KW-0812">Transmembrane</keyword>